<accession>A0ABT9ZSH4</accession>
<protein>
    <submittedName>
        <fullName evidence="2">Uncharacterized protein</fullName>
    </submittedName>
</protein>
<gene>
    <name evidence="2" type="ORF">J2S74_001298</name>
</gene>
<comment type="caution">
    <text evidence="2">The sequence shown here is derived from an EMBL/GenBank/DDBJ whole genome shotgun (WGS) entry which is preliminary data.</text>
</comment>
<feature type="transmembrane region" description="Helical" evidence="1">
    <location>
        <begin position="29"/>
        <end position="51"/>
    </location>
</feature>
<evidence type="ECO:0000313" key="2">
    <source>
        <dbReference type="EMBL" id="MDQ0253925.1"/>
    </source>
</evidence>
<evidence type="ECO:0000313" key="3">
    <source>
        <dbReference type="Proteomes" id="UP001230005"/>
    </source>
</evidence>
<organism evidence="2 3">
    <name type="scientific">Evansella vedderi</name>
    <dbReference type="NCBI Taxonomy" id="38282"/>
    <lineage>
        <taxon>Bacteria</taxon>
        <taxon>Bacillati</taxon>
        <taxon>Bacillota</taxon>
        <taxon>Bacilli</taxon>
        <taxon>Bacillales</taxon>
        <taxon>Bacillaceae</taxon>
        <taxon>Evansella</taxon>
    </lineage>
</organism>
<proteinExistence type="predicted"/>
<sequence length="52" mass="5928">MNIVQEHFIWIVSLITLAGLLFPEKFREFGAFLVKNWLGCGIGLIIVLLLIK</sequence>
<keyword evidence="1" id="KW-0472">Membrane</keyword>
<keyword evidence="1" id="KW-1133">Transmembrane helix</keyword>
<keyword evidence="1" id="KW-0812">Transmembrane</keyword>
<evidence type="ECO:0000256" key="1">
    <source>
        <dbReference type="SAM" id="Phobius"/>
    </source>
</evidence>
<dbReference type="Proteomes" id="UP001230005">
    <property type="component" value="Unassembled WGS sequence"/>
</dbReference>
<dbReference type="RefSeq" id="WP_307323190.1">
    <property type="nucleotide sequence ID" value="NZ_JAUSUG010000004.1"/>
</dbReference>
<dbReference type="EMBL" id="JAUSUG010000004">
    <property type="protein sequence ID" value="MDQ0253925.1"/>
    <property type="molecule type" value="Genomic_DNA"/>
</dbReference>
<reference evidence="2 3" key="1">
    <citation type="submission" date="2023-07" db="EMBL/GenBank/DDBJ databases">
        <title>Genomic Encyclopedia of Type Strains, Phase IV (KMG-IV): sequencing the most valuable type-strain genomes for metagenomic binning, comparative biology and taxonomic classification.</title>
        <authorList>
            <person name="Goeker M."/>
        </authorList>
    </citation>
    <scope>NUCLEOTIDE SEQUENCE [LARGE SCALE GENOMIC DNA]</scope>
    <source>
        <strain evidence="2 3">DSM 9768</strain>
    </source>
</reference>
<keyword evidence="3" id="KW-1185">Reference proteome</keyword>
<feature type="transmembrane region" description="Helical" evidence="1">
    <location>
        <begin position="7"/>
        <end position="23"/>
    </location>
</feature>
<name>A0ABT9ZSH4_9BACI</name>